<dbReference type="EMBL" id="AP012338">
    <property type="protein sequence ID" value="BAM02714.1"/>
    <property type="molecule type" value="Genomic_DNA"/>
</dbReference>
<accession>I0IBS6</accession>
<protein>
    <recommendedName>
        <fullName evidence="4">PEP-CTERM protein-sorting domain-containing protein</fullName>
    </recommendedName>
</protein>
<dbReference type="AlphaFoldDB" id="I0IBS6"/>
<organism evidence="2 3">
    <name type="scientific">Phycisphaera mikurensis (strain NBRC 102666 / KCTC 22515 / FYK2301M01)</name>
    <dbReference type="NCBI Taxonomy" id="1142394"/>
    <lineage>
        <taxon>Bacteria</taxon>
        <taxon>Pseudomonadati</taxon>
        <taxon>Planctomycetota</taxon>
        <taxon>Phycisphaerae</taxon>
        <taxon>Phycisphaerales</taxon>
        <taxon>Phycisphaeraceae</taxon>
        <taxon>Phycisphaera</taxon>
    </lineage>
</organism>
<evidence type="ECO:0008006" key="4">
    <source>
        <dbReference type="Google" id="ProtNLM"/>
    </source>
</evidence>
<dbReference type="RefSeq" id="WP_014435934.1">
    <property type="nucleotide sequence ID" value="NC_017080.1"/>
</dbReference>
<gene>
    <name evidence="2" type="ordered locus">PSMK_05550</name>
</gene>
<proteinExistence type="predicted"/>
<evidence type="ECO:0000313" key="3">
    <source>
        <dbReference type="Proteomes" id="UP000007881"/>
    </source>
</evidence>
<evidence type="ECO:0000256" key="1">
    <source>
        <dbReference type="SAM" id="SignalP"/>
    </source>
</evidence>
<dbReference type="STRING" id="1142394.PSMK_05550"/>
<keyword evidence="3" id="KW-1185">Reference proteome</keyword>
<evidence type="ECO:0000313" key="2">
    <source>
        <dbReference type="EMBL" id="BAM02714.1"/>
    </source>
</evidence>
<feature type="chain" id="PRO_5003629602" description="PEP-CTERM protein-sorting domain-containing protein" evidence="1">
    <location>
        <begin position="27"/>
        <end position="224"/>
    </location>
</feature>
<name>I0IBS6_PHYMF</name>
<dbReference type="PROSITE" id="PS51257">
    <property type="entry name" value="PROKAR_LIPOPROTEIN"/>
    <property type="match status" value="1"/>
</dbReference>
<dbReference type="Proteomes" id="UP000007881">
    <property type="component" value="Chromosome"/>
</dbReference>
<dbReference type="KEGG" id="phm:PSMK_05550"/>
<sequence length="224" mass="22846">MTTQRRPLSLILSGLAACLLAGAAGAVPLFVPIPIDAIANGNSPLAGEPEGAVVLGGVPFTLPVRAGNNIWVGGSPAAELRPGLRGVDGVHLLVNVGFGRTNRPGGSVRFLGDGGADATFDLVTGTNVRDWTGSGPAATRASSTNSVEVYAEPGPARIDKLFLALPTAFLHQTLVRIVLTNPSTPRENLVLFNGITAQVLPEPAAAALVLAGVASLAGRRRRLG</sequence>
<feature type="signal peptide" evidence="1">
    <location>
        <begin position="1"/>
        <end position="26"/>
    </location>
</feature>
<dbReference type="HOGENOM" id="CLU_1234088_0_0_0"/>
<reference evidence="2 3" key="1">
    <citation type="submission" date="2012-02" db="EMBL/GenBank/DDBJ databases">
        <title>Complete genome sequence of Phycisphaera mikurensis NBRC 102666.</title>
        <authorList>
            <person name="Ankai A."/>
            <person name="Hosoyama A."/>
            <person name="Terui Y."/>
            <person name="Sekine M."/>
            <person name="Fukai R."/>
            <person name="Kato Y."/>
            <person name="Nakamura S."/>
            <person name="Yamada-Narita S."/>
            <person name="Kawakoshi A."/>
            <person name="Fukunaga Y."/>
            <person name="Yamazaki S."/>
            <person name="Fujita N."/>
        </authorList>
    </citation>
    <scope>NUCLEOTIDE SEQUENCE [LARGE SCALE GENOMIC DNA]</scope>
    <source>
        <strain evidence="3">NBRC 102666 / KCTC 22515 / FYK2301M01</strain>
    </source>
</reference>
<keyword evidence="1" id="KW-0732">Signal</keyword>